<name>A0A9P5VPJ1_9FUNG</name>
<evidence type="ECO:0000259" key="2">
    <source>
        <dbReference type="PROSITE" id="PS50011"/>
    </source>
</evidence>
<feature type="compositionally biased region" description="Polar residues" evidence="1">
    <location>
        <begin position="1"/>
        <end position="19"/>
    </location>
</feature>
<dbReference type="InterPro" id="IPR008266">
    <property type="entry name" value="Tyr_kinase_AS"/>
</dbReference>
<dbReference type="Proteomes" id="UP000696485">
    <property type="component" value="Unassembled WGS sequence"/>
</dbReference>
<dbReference type="AlphaFoldDB" id="A0A9P5VPJ1"/>
<dbReference type="InterPro" id="IPR011009">
    <property type="entry name" value="Kinase-like_dom_sf"/>
</dbReference>
<reference evidence="3" key="1">
    <citation type="journal article" date="2020" name="Fungal Divers.">
        <title>Resolving the Mortierellaceae phylogeny through synthesis of multi-gene phylogenetics and phylogenomics.</title>
        <authorList>
            <person name="Vandepol N."/>
            <person name="Liber J."/>
            <person name="Desiro A."/>
            <person name="Na H."/>
            <person name="Kennedy M."/>
            <person name="Barry K."/>
            <person name="Grigoriev I.V."/>
            <person name="Miller A.N."/>
            <person name="O'Donnell K."/>
            <person name="Stajich J.E."/>
            <person name="Bonito G."/>
        </authorList>
    </citation>
    <scope>NUCLEOTIDE SEQUENCE</scope>
    <source>
        <strain evidence="3">NVP1</strain>
    </source>
</reference>
<keyword evidence="4" id="KW-1185">Reference proteome</keyword>
<proteinExistence type="predicted"/>
<comment type="caution">
    <text evidence="3">The sequence shown here is derived from an EMBL/GenBank/DDBJ whole genome shotgun (WGS) entry which is preliminary data.</text>
</comment>
<feature type="domain" description="Protein kinase" evidence="2">
    <location>
        <begin position="85"/>
        <end position="251"/>
    </location>
</feature>
<evidence type="ECO:0000313" key="3">
    <source>
        <dbReference type="EMBL" id="KAF9335443.1"/>
    </source>
</evidence>
<evidence type="ECO:0000313" key="4">
    <source>
        <dbReference type="Proteomes" id="UP000696485"/>
    </source>
</evidence>
<organism evidence="3 4">
    <name type="scientific">Podila minutissima</name>
    <dbReference type="NCBI Taxonomy" id="64525"/>
    <lineage>
        <taxon>Eukaryota</taxon>
        <taxon>Fungi</taxon>
        <taxon>Fungi incertae sedis</taxon>
        <taxon>Mucoromycota</taxon>
        <taxon>Mortierellomycotina</taxon>
        <taxon>Mortierellomycetes</taxon>
        <taxon>Mortierellales</taxon>
        <taxon>Mortierellaceae</taxon>
        <taxon>Podila</taxon>
    </lineage>
</organism>
<dbReference type="InterPro" id="IPR000719">
    <property type="entry name" value="Prot_kinase_dom"/>
</dbReference>
<dbReference type="GO" id="GO:0004672">
    <property type="term" value="F:protein kinase activity"/>
    <property type="evidence" value="ECO:0007669"/>
    <property type="project" value="InterPro"/>
</dbReference>
<gene>
    <name evidence="3" type="ORF">BG006_000081</name>
</gene>
<dbReference type="SUPFAM" id="SSF56112">
    <property type="entry name" value="Protein kinase-like (PK-like)"/>
    <property type="match status" value="1"/>
</dbReference>
<sequence length="251" mass="28467">MLQSRNLVTDYTEQEQSGAASGPARALKQTFDYMRLNGYRYGVLSTYEQTWFLKRVAQGSNDILVSPTIDFDNSKKTTRVVLPAFDSMELISYDERAQTYKASWQGFKVVVKKCDIWNQGSVVEELKHEARVYQVLRTLQGRYIPELRIAGVADGMEMMLVTDFVGSDISHERLDDSDQEKIRAALSAIHDLGVVHGDIRPQNILVQHDGPNAWFYFVNLGLSRITADKTERLQETAILNSLLRNIATARS</sequence>
<dbReference type="GO" id="GO:0005524">
    <property type="term" value="F:ATP binding"/>
    <property type="evidence" value="ECO:0007669"/>
    <property type="project" value="InterPro"/>
</dbReference>
<dbReference type="PANTHER" id="PTHR37171">
    <property type="entry name" value="SERINE/THREONINE-PROTEIN KINASE YRZF-RELATED"/>
    <property type="match status" value="1"/>
</dbReference>
<protein>
    <recommendedName>
        <fullName evidence="2">Protein kinase domain-containing protein</fullName>
    </recommendedName>
</protein>
<dbReference type="InterPro" id="IPR052396">
    <property type="entry name" value="Meiotic_Drive_Suppr_Kinase"/>
</dbReference>
<dbReference type="PANTHER" id="PTHR37171:SF1">
    <property type="entry name" value="SERINE_THREONINE-PROTEIN KINASE YRZF-RELATED"/>
    <property type="match status" value="1"/>
</dbReference>
<dbReference type="PROSITE" id="PS00109">
    <property type="entry name" value="PROTEIN_KINASE_TYR"/>
    <property type="match status" value="1"/>
</dbReference>
<accession>A0A9P5VPJ1</accession>
<dbReference type="EMBL" id="JAAAUY010000100">
    <property type="protein sequence ID" value="KAF9335443.1"/>
    <property type="molecule type" value="Genomic_DNA"/>
</dbReference>
<dbReference type="PROSITE" id="PS50011">
    <property type="entry name" value="PROTEIN_KINASE_DOM"/>
    <property type="match status" value="1"/>
</dbReference>
<feature type="region of interest" description="Disordered" evidence="1">
    <location>
        <begin position="1"/>
        <end position="21"/>
    </location>
</feature>
<dbReference type="Gene3D" id="1.10.510.10">
    <property type="entry name" value="Transferase(Phosphotransferase) domain 1"/>
    <property type="match status" value="1"/>
</dbReference>
<evidence type="ECO:0000256" key="1">
    <source>
        <dbReference type="SAM" id="MobiDB-lite"/>
    </source>
</evidence>